<proteinExistence type="predicted"/>
<dbReference type="STRING" id="1221996.QY95_00095"/>
<evidence type="ECO:0000313" key="3">
    <source>
        <dbReference type="Proteomes" id="UP000031563"/>
    </source>
</evidence>
<name>A0A0F5I9P2_BACTR</name>
<sequence>MAAFELASQKFYKKTIPDRIQRFHDGMQMASALFYMMNTQPAPNTSGSDTSETTGNSQ</sequence>
<feature type="region of interest" description="Disordered" evidence="1">
    <location>
        <begin position="39"/>
        <end position="58"/>
    </location>
</feature>
<reference evidence="2" key="1">
    <citation type="submission" date="2015-02" db="EMBL/GenBank/DDBJ databases">
        <title>Genome Assembly of Bacillaceae bacterium MTCC 8252.</title>
        <authorList>
            <person name="Verma A."/>
            <person name="Khatri I."/>
            <person name="Mual P."/>
            <person name="Subramanian S."/>
            <person name="Krishnamurthi S."/>
        </authorList>
    </citation>
    <scope>NUCLEOTIDE SEQUENCE [LARGE SCALE GENOMIC DNA]</scope>
    <source>
        <strain evidence="2">MTCC 8252</strain>
    </source>
</reference>
<comment type="caution">
    <text evidence="2">The sequence shown here is derived from an EMBL/GenBank/DDBJ whole genome shotgun (WGS) entry which is preliminary data.</text>
</comment>
<dbReference type="Proteomes" id="UP000031563">
    <property type="component" value="Unassembled WGS sequence"/>
</dbReference>
<evidence type="ECO:0000256" key="1">
    <source>
        <dbReference type="SAM" id="MobiDB-lite"/>
    </source>
</evidence>
<keyword evidence="3" id="KW-1185">Reference proteome</keyword>
<dbReference type="Pfam" id="PF14003">
    <property type="entry name" value="YlbE"/>
    <property type="match status" value="1"/>
</dbReference>
<gene>
    <name evidence="2" type="ORF">QY95_00095</name>
</gene>
<organism evidence="2 3">
    <name type="scientific">Bacillus thermotolerans</name>
    <name type="common">Quasibacillus thermotolerans</name>
    <dbReference type="NCBI Taxonomy" id="1221996"/>
    <lineage>
        <taxon>Bacteria</taxon>
        <taxon>Bacillati</taxon>
        <taxon>Bacillota</taxon>
        <taxon>Bacilli</taxon>
        <taxon>Bacillales</taxon>
        <taxon>Bacillaceae</taxon>
        <taxon>Bacillus</taxon>
    </lineage>
</organism>
<dbReference type="InterPro" id="IPR025613">
    <property type="entry name" value="YlbE"/>
</dbReference>
<dbReference type="EMBL" id="JWIR02000012">
    <property type="protein sequence ID" value="KKB42246.1"/>
    <property type="molecule type" value="Genomic_DNA"/>
</dbReference>
<protein>
    <submittedName>
        <fullName evidence="2">Uncharacterized protein</fullName>
    </submittedName>
</protein>
<dbReference type="AlphaFoldDB" id="A0A0F5I9P2"/>
<accession>A0A0F5I9P2</accession>
<evidence type="ECO:0000313" key="2">
    <source>
        <dbReference type="EMBL" id="KKB42246.1"/>
    </source>
</evidence>